<evidence type="ECO:0000313" key="3">
    <source>
        <dbReference type="EMBL" id="KAF7638273.1"/>
    </source>
</evidence>
<comment type="caution">
    <text evidence="1">Lacks conserved residue(s) required for the propagation of feature annotation.</text>
</comment>
<evidence type="ECO:0000259" key="2">
    <source>
        <dbReference type="PROSITE" id="PS50026"/>
    </source>
</evidence>
<dbReference type="SMART" id="SM00181">
    <property type="entry name" value="EGF"/>
    <property type="match status" value="2"/>
</dbReference>
<sequence length="142" mass="15295">MLFTNLDKQNLSNDINSDIHSKLPIKLSYQAVNNDQTSPLINSNIGGGVNPSINNSPTNNLISSPLFDICTSNDCNRHGNCLGFRSAPLCSCNAGYIGINCENVACDNNQHCSGRGICLGTVNQHICFCNLGYNGNQCQNQI</sequence>
<dbReference type="InterPro" id="IPR000742">
    <property type="entry name" value="EGF"/>
</dbReference>
<dbReference type="OrthoDB" id="10040561at2759"/>
<dbReference type="EMBL" id="JABEBT010000013">
    <property type="protein sequence ID" value="KAF7638273.1"/>
    <property type="molecule type" value="Genomic_DNA"/>
</dbReference>
<proteinExistence type="predicted"/>
<organism evidence="3 4">
    <name type="scientific">Meloidogyne graminicola</name>
    <dbReference type="NCBI Taxonomy" id="189291"/>
    <lineage>
        <taxon>Eukaryota</taxon>
        <taxon>Metazoa</taxon>
        <taxon>Ecdysozoa</taxon>
        <taxon>Nematoda</taxon>
        <taxon>Chromadorea</taxon>
        <taxon>Rhabditida</taxon>
        <taxon>Tylenchina</taxon>
        <taxon>Tylenchomorpha</taxon>
        <taxon>Tylenchoidea</taxon>
        <taxon>Meloidogynidae</taxon>
        <taxon>Meloidogyninae</taxon>
        <taxon>Meloidogyne</taxon>
    </lineage>
</organism>
<keyword evidence="1" id="KW-1015">Disulfide bond</keyword>
<accession>A0A8S9ZZF9</accession>
<dbReference type="Gene3D" id="2.10.25.10">
    <property type="entry name" value="Laminin"/>
    <property type="match status" value="1"/>
</dbReference>
<keyword evidence="1" id="KW-0245">EGF-like domain</keyword>
<protein>
    <recommendedName>
        <fullName evidence="2">EGF-like domain-containing protein</fullName>
    </recommendedName>
</protein>
<reference evidence="3" key="1">
    <citation type="journal article" date="2020" name="Ecol. Evol.">
        <title>Genome structure and content of the rice root-knot nematode (Meloidogyne graminicola).</title>
        <authorList>
            <person name="Phan N.T."/>
            <person name="Danchin E.G.J."/>
            <person name="Klopp C."/>
            <person name="Perfus-Barbeoch L."/>
            <person name="Kozlowski D.K."/>
            <person name="Koutsovoulos G.D."/>
            <person name="Lopez-Roques C."/>
            <person name="Bouchez O."/>
            <person name="Zahm M."/>
            <person name="Besnard G."/>
            <person name="Bellafiore S."/>
        </authorList>
    </citation>
    <scope>NUCLEOTIDE SEQUENCE</scope>
    <source>
        <strain evidence="3">VN-18</strain>
    </source>
</reference>
<feature type="disulfide bond" evidence="1">
    <location>
        <begin position="129"/>
        <end position="138"/>
    </location>
</feature>
<keyword evidence="4" id="KW-1185">Reference proteome</keyword>
<name>A0A8S9ZZF9_9BILA</name>
<gene>
    <name evidence="3" type="ORF">Mgra_00002247</name>
</gene>
<dbReference type="SUPFAM" id="SSF57196">
    <property type="entry name" value="EGF/Laminin"/>
    <property type="match status" value="2"/>
</dbReference>
<feature type="disulfide bond" evidence="1">
    <location>
        <begin position="92"/>
        <end position="101"/>
    </location>
</feature>
<dbReference type="PROSITE" id="PS01186">
    <property type="entry name" value="EGF_2"/>
    <property type="match status" value="2"/>
</dbReference>
<feature type="domain" description="EGF-like" evidence="2">
    <location>
        <begin position="66"/>
        <end position="102"/>
    </location>
</feature>
<dbReference type="Pfam" id="PF00008">
    <property type="entry name" value="EGF"/>
    <property type="match status" value="1"/>
</dbReference>
<dbReference type="PROSITE" id="PS50026">
    <property type="entry name" value="EGF_3"/>
    <property type="match status" value="2"/>
</dbReference>
<evidence type="ECO:0000313" key="4">
    <source>
        <dbReference type="Proteomes" id="UP000605970"/>
    </source>
</evidence>
<evidence type="ECO:0000256" key="1">
    <source>
        <dbReference type="PROSITE-ProRule" id="PRU00076"/>
    </source>
</evidence>
<dbReference type="PROSITE" id="PS00022">
    <property type="entry name" value="EGF_1"/>
    <property type="match status" value="2"/>
</dbReference>
<feature type="domain" description="EGF-like" evidence="2">
    <location>
        <begin position="103"/>
        <end position="139"/>
    </location>
</feature>
<comment type="caution">
    <text evidence="3">The sequence shown here is derived from an EMBL/GenBank/DDBJ whole genome shotgun (WGS) entry which is preliminary data.</text>
</comment>
<dbReference type="AlphaFoldDB" id="A0A8S9ZZF9"/>
<dbReference type="Proteomes" id="UP000605970">
    <property type="component" value="Unassembled WGS sequence"/>
</dbReference>